<dbReference type="SMART" id="SM00325">
    <property type="entry name" value="RhoGEF"/>
    <property type="match status" value="1"/>
</dbReference>
<feature type="compositionally biased region" description="Polar residues" evidence="2">
    <location>
        <begin position="1336"/>
        <end position="1357"/>
    </location>
</feature>
<dbReference type="InterPro" id="IPR011047">
    <property type="entry name" value="Quinoprotein_ADH-like_sf"/>
</dbReference>
<protein>
    <recommendedName>
        <fullName evidence="3">DH domain-containing protein</fullName>
    </recommendedName>
</protein>
<reference evidence="4 5" key="1">
    <citation type="journal article" date="2013" name="Nature">
        <title>Insights into bilaterian evolution from three spiralian genomes.</title>
        <authorList>
            <person name="Simakov O."/>
            <person name="Marletaz F."/>
            <person name="Cho S.J."/>
            <person name="Edsinger-Gonzales E."/>
            <person name="Havlak P."/>
            <person name="Hellsten U."/>
            <person name="Kuo D.H."/>
            <person name="Larsson T."/>
            <person name="Lv J."/>
            <person name="Arendt D."/>
            <person name="Savage R."/>
            <person name="Osoegawa K."/>
            <person name="de Jong P."/>
            <person name="Grimwood J."/>
            <person name="Chapman J.A."/>
            <person name="Shapiro H."/>
            <person name="Aerts A."/>
            <person name="Otillar R.P."/>
            <person name="Terry A.Y."/>
            <person name="Boore J.L."/>
            <person name="Grigoriev I.V."/>
            <person name="Lindberg D.R."/>
            <person name="Seaver E.C."/>
            <person name="Weisblat D.A."/>
            <person name="Putnam N.H."/>
            <person name="Rokhsar D.S."/>
        </authorList>
    </citation>
    <scope>NUCLEOTIDE SEQUENCE [LARGE SCALE GENOMIC DNA]</scope>
</reference>
<gene>
    <name evidence="4" type="ORF">LOTGIDRAFT_234067</name>
</gene>
<accession>V4A9J6</accession>
<dbReference type="SUPFAM" id="SSF50998">
    <property type="entry name" value="Quinoprotein alcohol dehydrogenase-like"/>
    <property type="match status" value="1"/>
</dbReference>
<name>V4A9J6_LOTGI</name>
<dbReference type="Gene3D" id="2.30.29.30">
    <property type="entry name" value="Pleckstrin-homology domain (PH domain)/Phosphotyrosine-binding domain (PTB)"/>
    <property type="match status" value="1"/>
</dbReference>
<dbReference type="InterPro" id="IPR011993">
    <property type="entry name" value="PH-like_dom_sf"/>
</dbReference>
<dbReference type="InterPro" id="IPR039919">
    <property type="entry name" value="ARHGEF10/ARHGEF17"/>
</dbReference>
<dbReference type="RefSeq" id="XP_009059426.1">
    <property type="nucleotide sequence ID" value="XM_009061178.1"/>
</dbReference>
<dbReference type="Gene3D" id="1.20.900.10">
    <property type="entry name" value="Dbl homology (DH) domain"/>
    <property type="match status" value="1"/>
</dbReference>
<dbReference type="InterPro" id="IPR035899">
    <property type="entry name" value="DBL_dom_sf"/>
</dbReference>
<dbReference type="CDD" id="cd00160">
    <property type="entry name" value="RhoGEF"/>
    <property type="match status" value="1"/>
</dbReference>
<proteinExistence type="predicted"/>
<feature type="compositionally biased region" description="Basic and acidic residues" evidence="2">
    <location>
        <begin position="302"/>
        <end position="312"/>
    </location>
</feature>
<dbReference type="KEGG" id="lgi:LOTGIDRAFT_234067"/>
<dbReference type="PANTHER" id="PTHR12877:SF7">
    <property type="entry name" value="RHO GUANINE NUCLEOTIDE EXCHANGE FACTOR 10-LIKE PROTEIN"/>
    <property type="match status" value="1"/>
</dbReference>
<dbReference type="PANTHER" id="PTHR12877">
    <property type="entry name" value="RHO GUANINE NUCLEOTIDE EXCHANGE FACTOR"/>
    <property type="match status" value="1"/>
</dbReference>
<dbReference type="SUPFAM" id="SSF48065">
    <property type="entry name" value="DBL homology domain (DH-domain)"/>
    <property type="match status" value="1"/>
</dbReference>
<feature type="region of interest" description="Disordered" evidence="2">
    <location>
        <begin position="328"/>
        <end position="421"/>
    </location>
</feature>
<feature type="region of interest" description="Disordered" evidence="2">
    <location>
        <begin position="137"/>
        <end position="160"/>
    </location>
</feature>
<keyword evidence="1" id="KW-0344">Guanine-nucleotide releasing factor</keyword>
<evidence type="ECO:0000256" key="2">
    <source>
        <dbReference type="SAM" id="MobiDB-lite"/>
    </source>
</evidence>
<dbReference type="OMA" id="CSPVIIR"/>
<evidence type="ECO:0000256" key="1">
    <source>
        <dbReference type="ARBA" id="ARBA00022658"/>
    </source>
</evidence>
<feature type="region of interest" description="Disordered" evidence="2">
    <location>
        <begin position="1321"/>
        <end position="1361"/>
    </location>
</feature>
<evidence type="ECO:0000313" key="4">
    <source>
        <dbReference type="EMBL" id="ESO89956.1"/>
    </source>
</evidence>
<dbReference type="GO" id="GO:0005737">
    <property type="term" value="C:cytoplasm"/>
    <property type="evidence" value="ECO:0007669"/>
    <property type="project" value="UniProtKB-ARBA"/>
</dbReference>
<dbReference type="EMBL" id="KB202518">
    <property type="protein sequence ID" value="ESO89956.1"/>
    <property type="molecule type" value="Genomic_DNA"/>
</dbReference>
<evidence type="ECO:0000313" key="5">
    <source>
        <dbReference type="Proteomes" id="UP000030746"/>
    </source>
</evidence>
<dbReference type="Pfam" id="PF19057">
    <property type="entry name" value="PH_19"/>
    <property type="match status" value="1"/>
</dbReference>
<dbReference type="Pfam" id="PF19056">
    <property type="entry name" value="WD40_2"/>
    <property type="match status" value="1"/>
</dbReference>
<dbReference type="PROSITE" id="PS50010">
    <property type="entry name" value="DH_2"/>
    <property type="match status" value="1"/>
</dbReference>
<dbReference type="FunFam" id="1.20.900.10:FF:000003">
    <property type="entry name" value="Rho guanine nucleotide exchange factor 10 like"/>
    <property type="match status" value="1"/>
</dbReference>
<dbReference type="Pfam" id="PF00621">
    <property type="entry name" value="RhoGEF"/>
    <property type="match status" value="1"/>
</dbReference>
<dbReference type="CTD" id="20249435"/>
<evidence type="ECO:0000259" key="3">
    <source>
        <dbReference type="PROSITE" id="PS50010"/>
    </source>
</evidence>
<sequence length="1426" mass="160834">MAGNLVGTIRIPVQYKYQTLDQFEFYVTRSGTSLMGLDLFNRLGFELSHYGEKIQTVASDILQKYPTVFSDSPEEKNKSLPRFKVLADELPPGAPGAPEYHILEEDEYSLEQPSRLSQPCEGTVSKLMAAFQKGIKDKSTLDKNQNPTSKDTKKINNHDTLDNIPSTAQHIDDRLLSGSFDTVAGNSMDIDSSHLYKHIDKIYDTPPSTPVLSCKQGYGAPVSVKLLDPPVLKAKAGKGDGSYDHIVFDKLNIHESFENSGTTTAGDTNPLELSTKSKTGSRKRRRRQQADKKSSTVGDPIDLDKNMADPSFLHDDSKIYDELVLNSEDGDDYENDGWGSSEFEEYSDEEESTDTIHPHKPLPMKPKPRHEPGAPGIISRIRSFRGKKDSIEEEEGRCFPVDIDPNKHPPPELPPLPDGLSENQKKRRCVIEQIISSEKSYISSLERIIRGYESVVLDLLGGVKSNTRTVFKESREILSHHQMFQIEMADRVKKWDEDEKIGDIFTASFSKSMLVDAYSVYVNNFAVAMEEIKLLQRSRQSFREFLKLKESSSPDRLSIFGLMVKPVQRFPQFIMFLQDLVKYTPQDHHDRRSLQLALTELENVTHKLNERKRTSEQTFQAKQITNQLLRQITKQVPPRYLPDKTRRLIRQNDFEQVVGESGGEMRVKTRRLILFDDTLLCIKVGIKDVDGFLTEKFKLKWVINLSDVDLKDSAITPNMEASVAAHPERPEEDPFHLYSDLSEILHDCTVLGQMSGLMASLKRSYQGYGLSEDLLLEIVRDLQKMIHIKDEQLRLVNSCSFILADKSSVNKMKYVFQTPSPNLKQEWCVDFIMAKLALDKCNNPGWEIGQHSEEKSLVPAYFMRSLSVDVPRNFTKVKCAVPVFVPSSSSTDLGVQHLWVCSSKSDRGQVSVISIHNPKPCLTESFKASDVEIECMVSVPGLGSGSLSTTTSFIEDTVWIATVKPELVIFSLIPDDGMRRSPITTIPLPHQPSLIICIEEKVYLGLKSGVLLVYSCDDDGVWDFKSPTQIEFGSTPIRCLLDIDGCLWVACGCFVHLLDIDTLNVTQKHELSGEKDIHIDDIVRAGVGIWVSFKNRPYIKLFHIETLELLQEINIASPITRIIDKQKVTSVPEDYVRYCYVSCLAAGRGMLWIGTSLGFILTLPLPRLREGVPLVNSRPSVSYHGHNHPVKFIIPIYCSSSVTQLEKRSSFRSSIRPKMRKNLKKAQTLLEEPETVPESCVDDKNEASLSQSKIDLTRRLSDSRSQITESKHKTLPARSQRLSFRTELATKIASQETSNSDPDLFSAEREVQMLYETLLENENSEVNGPQFKRLSSESPSSIGEDQETVNTSANTGSDVKPRRKLTQEIQNEKLKTVTISGKSLRKTTTNSVIVVSGGDGYTRWNSSKTTSIKNEEAVLLLWIYKF</sequence>
<dbReference type="Proteomes" id="UP000030746">
    <property type="component" value="Unassembled WGS sequence"/>
</dbReference>
<dbReference type="GO" id="GO:0005085">
    <property type="term" value="F:guanyl-nucleotide exchange factor activity"/>
    <property type="evidence" value="ECO:0007669"/>
    <property type="project" value="UniProtKB-KW"/>
</dbReference>
<dbReference type="GeneID" id="20249435"/>
<dbReference type="SUPFAM" id="SSF50729">
    <property type="entry name" value="PH domain-like"/>
    <property type="match status" value="1"/>
</dbReference>
<feature type="compositionally biased region" description="Basic and acidic residues" evidence="2">
    <location>
        <begin position="150"/>
        <end position="160"/>
    </location>
</feature>
<feature type="domain" description="DH" evidence="3">
    <location>
        <begin position="426"/>
        <end position="611"/>
    </location>
</feature>
<organism evidence="4 5">
    <name type="scientific">Lottia gigantea</name>
    <name type="common">Giant owl limpet</name>
    <dbReference type="NCBI Taxonomy" id="225164"/>
    <lineage>
        <taxon>Eukaryota</taxon>
        <taxon>Metazoa</taxon>
        <taxon>Spiralia</taxon>
        <taxon>Lophotrochozoa</taxon>
        <taxon>Mollusca</taxon>
        <taxon>Gastropoda</taxon>
        <taxon>Patellogastropoda</taxon>
        <taxon>Lottioidea</taxon>
        <taxon>Lottiidae</taxon>
        <taxon>Lottia</taxon>
    </lineage>
</organism>
<dbReference type="GO" id="GO:0051496">
    <property type="term" value="P:positive regulation of stress fiber assembly"/>
    <property type="evidence" value="ECO:0007669"/>
    <property type="project" value="TreeGrafter"/>
</dbReference>
<dbReference type="InterPro" id="IPR000219">
    <property type="entry name" value="DH_dom"/>
</dbReference>
<dbReference type="HOGENOM" id="CLU_252774_0_0_1"/>
<feature type="compositionally biased region" description="Basic residues" evidence="2">
    <location>
        <begin position="358"/>
        <end position="368"/>
    </location>
</feature>
<keyword evidence="5" id="KW-1185">Reference proteome</keyword>
<feature type="compositionally biased region" description="Acidic residues" evidence="2">
    <location>
        <begin position="342"/>
        <end position="353"/>
    </location>
</feature>
<dbReference type="OrthoDB" id="28697at2759"/>
<feature type="region of interest" description="Disordered" evidence="2">
    <location>
        <begin position="259"/>
        <end position="312"/>
    </location>
</feature>
<dbReference type="GO" id="GO:0030036">
    <property type="term" value="P:actin cytoskeleton organization"/>
    <property type="evidence" value="ECO:0007669"/>
    <property type="project" value="TreeGrafter"/>
</dbReference>
<feature type="region of interest" description="Disordered" evidence="2">
    <location>
        <begin position="1260"/>
        <end position="1279"/>
    </location>
</feature>